<dbReference type="PANTHER" id="PTHR24148">
    <property type="entry name" value="ANKYRIN REPEAT DOMAIN-CONTAINING PROTEIN 39 HOMOLOG-RELATED"/>
    <property type="match status" value="1"/>
</dbReference>
<name>A0A8H3SU00_ASPTU</name>
<comment type="caution">
    <text evidence="1">The sequence shown here is derived from an EMBL/GenBank/DDBJ whole genome shotgun (WGS) entry which is preliminary data.</text>
</comment>
<organism evidence="1 2">
    <name type="scientific">Aspergillus tubingensis</name>
    <dbReference type="NCBI Taxonomy" id="5068"/>
    <lineage>
        <taxon>Eukaryota</taxon>
        <taxon>Fungi</taxon>
        <taxon>Dikarya</taxon>
        <taxon>Ascomycota</taxon>
        <taxon>Pezizomycotina</taxon>
        <taxon>Eurotiomycetes</taxon>
        <taxon>Eurotiomycetidae</taxon>
        <taxon>Eurotiales</taxon>
        <taxon>Aspergillaceae</taxon>
        <taxon>Aspergillus</taxon>
        <taxon>Aspergillus subgen. Circumdati</taxon>
    </lineage>
</organism>
<dbReference type="Pfam" id="PF26639">
    <property type="entry name" value="Het-6_barrel"/>
    <property type="match status" value="1"/>
</dbReference>
<dbReference type="InterPro" id="IPR052895">
    <property type="entry name" value="HetReg/Transcr_Mod"/>
</dbReference>
<proteinExistence type="predicted"/>
<accession>A0A8H3SU00</accession>
<dbReference type="AlphaFoldDB" id="A0A8H3SU00"/>
<dbReference type="Proteomes" id="UP001144157">
    <property type="component" value="Unassembled WGS sequence"/>
</dbReference>
<dbReference type="EMBL" id="BRPE01000004">
    <property type="protein sequence ID" value="GLA82983.1"/>
    <property type="molecule type" value="Genomic_DNA"/>
</dbReference>
<sequence length="176" mass="19350">MSIKVMKKARESGDGCGYASGGSLADAYLRTLMADTVGIGQRRTDFLQPLYLDEFVFSNSAPSDEDLEDDSGYVLGKSFIETYCTYASLFDSAITRATSYRRMMISSKGYIGLVPAKAQEGDHICVLRGCSVPVILRKKGEHYVLIGESYVHGIMDGEAFSQKWDPPLVEDAFTLV</sequence>
<dbReference type="PANTHER" id="PTHR24148:SF64">
    <property type="entry name" value="HETEROKARYON INCOMPATIBILITY DOMAIN-CONTAINING PROTEIN"/>
    <property type="match status" value="1"/>
</dbReference>
<protein>
    <submittedName>
        <fullName evidence="1">Uncharacterized protein</fullName>
    </submittedName>
</protein>
<reference evidence="1" key="1">
    <citation type="submission" date="2022-07" db="EMBL/GenBank/DDBJ databases">
        <title>Taxonomy of Aspergillus series Nigri: significant species reduction supported by multi-species coalescent approaches.</title>
        <authorList>
            <person name="Bian C."/>
            <person name="Kusuya Y."/>
            <person name="Sklenar F."/>
            <person name="D'hooge E."/>
            <person name="Yaguchi T."/>
            <person name="Takahashi H."/>
            <person name="Hubka V."/>
        </authorList>
    </citation>
    <scope>NUCLEOTIDE SEQUENCE</scope>
    <source>
        <strain evidence="1">IFM 56815</strain>
    </source>
</reference>
<gene>
    <name evidence="1" type="ORF">AtubIFM56815_007174</name>
</gene>
<evidence type="ECO:0000313" key="2">
    <source>
        <dbReference type="Proteomes" id="UP001144157"/>
    </source>
</evidence>
<evidence type="ECO:0000313" key="1">
    <source>
        <dbReference type="EMBL" id="GLA82983.1"/>
    </source>
</evidence>